<reference evidence="7 8" key="1">
    <citation type="submission" date="2016-04" db="EMBL/GenBank/DDBJ databases">
        <authorList>
            <person name="Peeters C."/>
        </authorList>
    </citation>
    <scope>NUCLEOTIDE SEQUENCE [LARGE SCALE GENOMIC DNA]</scope>
    <source>
        <strain evidence="7">LMG 29311</strain>
    </source>
</reference>
<keyword evidence="2 4" id="KW-0238">DNA-binding</keyword>
<keyword evidence="1" id="KW-0805">Transcription regulation</keyword>
<dbReference type="Proteomes" id="UP000196218">
    <property type="component" value="Unassembled WGS sequence"/>
</dbReference>
<dbReference type="EMBL" id="FKJW01000003">
    <property type="protein sequence ID" value="SAK15340.1"/>
    <property type="molecule type" value="Genomic_DNA"/>
</dbReference>
<proteinExistence type="predicted"/>
<feature type="region of interest" description="Disordered" evidence="5">
    <location>
        <begin position="1"/>
        <end position="24"/>
    </location>
</feature>
<evidence type="ECO:0000313" key="8">
    <source>
        <dbReference type="Proteomes" id="UP000196218"/>
    </source>
</evidence>
<dbReference type="Gene3D" id="1.10.357.10">
    <property type="entry name" value="Tetracycline Repressor, domain 2"/>
    <property type="match status" value="1"/>
</dbReference>
<dbReference type="PANTHER" id="PTHR47506:SF1">
    <property type="entry name" value="HTH-TYPE TRANSCRIPTIONAL REGULATOR YJDC"/>
    <property type="match status" value="1"/>
</dbReference>
<protein>
    <submittedName>
        <fullName evidence="7">TetR family transcriptional regulator</fullName>
    </submittedName>
</protein>
<evidence type="ECO:0000256" key="3">
    <source>
        <dbReference type="ARBA" id="ARBA00023163"/>
    </source>
</evidence>
<dbReference type="Pfam" id="PF00440">
    <property type="entry name" value="TetR_N"/>
    <property type="match status" value="1"/>
</dbReference>
<dbReference type="Pfam" id="PF16925">
    <property type="entry name" value="TetR_C_13"/>
    <property type="match status" value="1"/>
</dbReference>
<evidence type="ECO:0000256" key="4">
    <source>
        <dbReference type="PROSITE-ProRule" id="PRU00335"/>
    </source>
</evidence>
<evidence type="ECO:0000259" key="6">
    <source>
        <dbReference type="PROSITE" id="PS50977"/>
    </source>
</evidence>
<dbReference type="InterPro" id="IPR001647">
    <property type="entry name" value="HTH_TetR"/>
</dbReference>
<dbReference type="InterPro" id="IPR009057">
    <property type="entry name" value="Homeodomain-like_sf"/>
</dbReference>
<dbReference type="GO" id="GO:0003677">
    <property type="term" value="F:DNA binding"/>
    <property type="evidence" value="ECO:0007669"/>
    <property type="project" value="UniProtKB-UniRule"/>
</dbReference>
<accession>A0ABD7LGD5</accession>
<dbReference type="PRINTS" id="PR00455">
    <property type="entry name" value="HTHTETR"/>
</dbReference>
<dbReference type="AlphaFoldDB" id="A0ABD7LGD5"/>
<dbReference type="SUPFAM" id="SSF46689">
    <property type="entry name" value="Homeodomain-like"/>
    <property type="match status" value="1"/>
</dbReference>
<comment type="caution">
    <text evidence="7">The sequence shown here is derived from an EMBL/GenBank/DDBJ whole genome shotgun (WGS) entry which is preliminary data.</text>
</comment>
<feature type="domain" description="HTH tetR-type" evidence="6">
    <location>
        <begin position="21"/>
        <end position="81"/>
    </location>
</feature>
<feature type="DNA-binding region" description="H-T-H motif" evidence="4">
    <location>
        <begin position="44"/>
        <end position="63"/>
    </location>
</feature>
<organism evidence="7 8">
    <name type="scientific">Burkholderia multivorans</name>
    <dbReference type="NCBI Taxonomy" id="87883"/>
    <lineage>
        <taxon>Bacteria</taxon>
        <taxon>Pseudomonadati</taxon>
        <taxon>Pseudomonadota</taxon>
        <taxon>Betaproteobacteria</taxon>
        <taxon>Burkholderiales</taxon>
        <taxon>Burkholderiaceae</taxon>
        <taxon>Burkholderia</taxon>
        <taxon>Burkholderia cepacia complex</taxon>
    </lineage>
</organism>
<evidence type="ECO:0000256" key="1">
    <source>
        <dbReference type="ARBA" id="ARBA00023015"/>
    </source>
</evidence>
<dbReference type="InterPro" id="IPR036271">
    <property type="entry name" value="Tet_transcr_reg_TetR-rel_C_sf"/>
</dbReference>
<gene>
    <name evidence="7" type="ORF">UA18_01227</name>
</gene>
<dbReference type="PANTHER" id="PTHR47506">
    <property type="entry name" value="TRANSCRIPTIONAL REGULATORY PROTEIN"/>
    <property type="match status" value="1"/>
</dbReference>
<evidence type="ECO:0000313" key="7">
    <source>
        <dbReference type="EMBL" id="SAK15340.1"/>
    </source>
</evidence>
<dbReference type="SUPFAM" id="SSF48498">
    <property type="entry name" value="Tetracyclin repressor-like, C-terminal domain"/>
    <property type="match status" value="1"/>
</dbReference>
<evidence type="ECO:0000256" key="5">
    <source>
        <dbReference type="SAM" id="MobiDB-lite"/>
    </source>
</evidence>
<keyword evidence="3" id="KW-0804">Transcription</keyword>
<dbReference type="InterPro" id="IPR011075">
    <property type="entry name" value="TetR_C"/>
</dbReference>
<dbReference type="RefSeq" id="WP_088925390.1">
    <property type="nucleotide sequence ID" value="NZ_CADFGW010000010.1"/>
</dbReference>
<name>A0ABD7LGD5_9BURK</name>
<dbReference type="PROSITE" id="PS50977">
    <property type="entry name" value="HTH_TETR_2"/>
    <property type="match status" value="1"/>
</dbReference>
<evidence type="ECO:0000256" key="2">
    <source>
        <dbReference type="ARBA" id="ARBA00023125"/>
    </source>
</evidence>
<sequence>MKNQNLTPIGKRRGPPARGEPSARDRILSTAERLFYEEGIQVTGVDTLVELSGISKTSLYRTFDSKDAVVAAVLKKKDAAYWNWWDGLINEAGENPKARLKAIMSGISRHIAESAHRGCPFIKAAAELPEPDHPARQAVLHHMQELRRRCTALAADLGARKPSLLGNNFVMLINGAYACAGVNADIYHEGTLLAAALSLAKEC</sequence>